<gene>
    <name evidence="1" type="ORF">KIW84_071986</name>
</gene>
<reference evidence="1 2" key="1">
    <citation type="journal article" date="2022" name="Nat. Genet.">
        <title>Improved pea reference genome and pan-genome highlight genomic features and evolutionary characteristics.</title>
        <authorList>
            <person name="Yang T."/>
            <person name="Liu R."/>
            <person name="Luo Y."/>
            <person name="Hu S."/>
            <person name="Wang D."/>
            <person name="Wang C."/>
            <person name="Pandey M.K."/>
            <person name="Ge S."/>
            <person name="Xu Q."/>
            <person name="Li N."/>
            <person name="Li G."/>
            <person name="Huang Y."/>
            <person name="Saxena R.K."/>
            <person name="Ji Y."/>
            <person name="Li M."/>
            <person name="Yan X."/>
            <person name="He Y."/>
            <person name="Liu Y."/>
            <person name="Wang X."/>
            <person name="Xiang C."/>
            <person name="Varshney R.K."/>
            <person name="Ding H."/>
            <person name="Gao S."/>
            <person name="Zong X."/>
        </authorList>
    </citation>
    <scope>NUCLEOTIDE SEQUENCE [LARGE SCALE GENOMIC DNA]</scope>
    <source>
        <strain evidence="1 2">cv. Zhongwan 6</strain>
    </source>
</reference>
<protein>
    <submittedName>
        <fullName evidence="1">Uncharacterized protein</fullName>
    </submittedName>
</protein>
<keyword evidence="2" id="KW-1185">Reference proteome</keyword>
<organism evidence="1 2">
    <name type="scientific">Pisum sativum</name>
    <name type="common">Garden pea</name>
    <name type="synonym">Lathyrus oleraceus</name>
    <dbReference type="NCBI Taxonomy" id="3888"/>
    <lineage>
        <taxon>Eukaryota</taxon>
        <taxon>Viridiplantae</taxon>
        <taxon>Streptophyta</taxon>
        <taxon>Embryophyta</taxon>
        <taxon>Tracheophyta</taxon>
        <taxon>Spermatophyta</taxon>
        <taxon>Magnoliopsida</taxon>
        <taxon>eudicotyledons</taxon>
        <taxon>Gunneridae</taxon>
        <taxon>Pentapetalae</taxon>
        <taxon>rosids</taxon>
        <taxon>fabids</taxon>
        <taxon>Fabales</taxon>
        <taxon>Fabaceae</taxon>
        <taxon>Papilionoideae</taxon>
        <taxon>50 kb inversion clade</taxon>
        <taxon>NPAAA clade</taxon>
        <taxon>Hologalegina</taxon>
        <taxon>IRL clade</taxon>
        <taxon>Fabeae</taxon>
        <taxon>Lathyrus</taxon>
    </lineage>
</organism>
<accession>A0A9D4VM75</accession>
<comment type="caution">
    <text evidence="1">The sequence shown here is derived from an EMBL/GenBank/DDBJ whole genome shotgun (WGS) entry which is preliminary data.</text>
</comment>
<proteinExistence type="predicted"/>
<name>A0A9D4VM75_PEA</name>
<dbReference type="AlphaFoldDB" id="A0A9D4VM75"/>
<evidence type="ECO:0000313" key="1">
    <source>
        <dbReference type="EMBL" id="KAI5385210.1"/>
    </source>
</evidence>
<dbReference type="Proteomes" id="UP001058974">
    <property type="component" value="Chromosome 7"/>
</dbReference>
<dbReference type="Gramene" id="Psat07G0198600-T1">
    <property type="protein sequence ID" value="KAI5385210.1"/>
    <property type="gene ID" value="KIW84_071986"/>
</dbReference>
<evidence type="ECO:0000313" key="2">
    <source>
        <dbReference type="Proteomes" id="UP001058974"/>
    </source>
</evidence>
<dbReference type="EMBL" id="JAMSHJ010000007">
    <property type="protein sequence ID" value="KAI5385210.1"/>
    <property type="molecule type" value="Genomic_DNA"/>
</dbReference>
<sequence length="178" mass="20230">MVAEDEMLTNDLDSGSEPSMDTLVSVVSVLPRELDQITEEQNAFFERPDEAIQSHLKPLFISRKIEDVPINKILVDCGATVNLMPHHILRKIGKYDTNAKPPQHGAFQLRRKGGYYPWSNLGRVNSGNCHQTNNVYDYGDKCQLTCYLDANGYMDLELYYHPCTKESSYGAPTVLWRT</sequence>